<sequence>MLSRMASLTRKFIDIGANLTDDMYQGVYHGSKKHEADLELVLKRAWDVGLSKVIITGTSLSDTKTALQLAKTNEQLYCTAGCHPTRCGEFEQDDTDPETYLENLLQLTLDNRDNVIAIGECGLDYDRTQFCAPDIQRKYFEKQINLAEVTGLPMFLHCRNSASDLVKILTAHREKLVGGVVHSFDGTKEEAQQILDLDLFIGINGCSLKTEDNLVVAASVPPERLMIETDSPWCEIRPTHAGYKHVKTTFPTKKKEKWQSGVMVKSRNEPNCIVQVLEVLAAVRGEDADELANTLYNNTMKLFFPAETK</sequence>
<evidence type="ECO:0000256" key="3">
    <source>
        <dbReference type="ARBA" id="ARBA00022723"/>
    </source>
</evidence>
<dbReference type="InterPro" id="IPR001130">
    <property type="entry name" value="TatD-like"/>
</dbReference>
<feature type="binding site" evidence="7">
    <location>
        <position position="230"/>
    </location>
    <ligand>
        <name>a divalent metal cation</name>
        <dbReference type="ChEBI" id="CHEBI:60240"/>
        <label>1</label>
    </ligand>
</feature>
<dbReference type="Gene3D" id="3.20.20.140">
    <property type="entry name" value="Metal-dependent hydrolases"/>
    <property type="match status" value="1"/>
</dbReference>
<protein>
    <recommendedName>
        <fullName evidence="5">Deoxyribonuclease TATDN1</fullName>
    </recommendedName>
</protein>
<evidence type="ECO:0000256" key="7">
    <source>
        <dbReference type="PIRSR" id="PIRSR005902-1"/>
    </source>
</evidence>
<evidence type="ECO:0000256" key="5">
    <source>
        <dbReference type="ARBA" id="ARBA00039767"/>
    </source>
</evidence>
<reference evidence="8 9" key="1">
    <citation type="journal article" date="2024" name="BMC Genomics">
        <title>Genome assembly of redclaw crayfish (Cherax quadricarinatus) provides insights into its immune adaptation and hypoxia tolerance.</title>
        <authorList>
            <person name="Liu Z."/>
            <person name="Zheng J."/>
            <person name="Li H."/>
            <person name="Fang K."/>
            <person name="Wang S."/>
            <person name="He J."/>
            <person name="Zhou D."/>
            <person name="Weng S."/>
            <person name="Chi M."/>
            <person name="Gu Z."/>
            <person name="He J."/>
            <person name="Li F."/>
            <person name="Wang M."/>
        </authorList>
    </citation>
    <scope>NUCLEOTIDE SEQUENCE [LARGE SCALE GENOMIC DNA]</scope>
    <source>
        <strain evidence="8">ZL_2023a</strain>
    </source>
</reference>
<organism evidence="8 9">
    <name type="scientific">Cherax quadricarinatus</name>
    <name type="common">Australian red claw crayfish</name>
    <dbReference type="NCBI Taxonomy" id="27406"/>
    <lineage>
        <taxon>Eukaryota</taxon>
        <taxon>Metazoa</taxon>
        <taxon>Ecdysozoa</taxon>
        <taxon>Arthropoda</taxon>
        <taxon>Crustacea</taxon>
        <taxon>Multicrustacea</taxon>
        <taxon>Malacostraca</taxon>
        <taxon>Eumalacostraca</taxon>
        <taxon>Eucarida</taxon>
        <taxon>Decapoda</taxon>
        <taxon>Pleocyemata</taxon>
        <taxon>Astacidea</taxon>
        <taxon>Parastacoidea</taxon>
        <taxon>Parastacidae</taxon>
        <taxon>Cherax</taxon>
    </lineage>
</organism>
<dbReference type="GO" id="GO:0046872">
    <property type="term" value="F:metal ion binding"/>
    <property type="evidence" value="ECO:0007669"/>
    <property type="project" value="UniProtKB-KW"/>
</dbReference>
<dbReference type="FunFam" id="3.20.20.140:FF:000040">
    <property type="entry name" value="Putative tatD related deoxyribonuclease"/>
    <property type="match status" value="1"/>
</dbReference>
<dbReference type="GO" id="GO:0008296">
    <property type="term" value="F:3'-5'-DNA exonuclease activity"/>
    <property type="evidence" value="ECO:0007669"/>
    <property type="project" value="TreeGrafter"/>
</dbReference>
<dbReference type="Proteomes" id="UP001445076">
    <property type="component" value="Unassembled WGS sequence"/>
</dbReference>
<feature type="binding site" evidence="7">
    <location>
        <position position="120"/>
    </location>
    <ligand>
        <name>a divalent metal cation</name>
        <dbReference type="ChEBI" id="CHEBI:60240"/>
        <label>1</label>
    </ligand>
</feature>
<comment type="caution">
    <text evidence="8">The sequence shown here is derived from an EMBL/GenBank/DDBJ whole genome shotgun (WGS) entry which is preliminary data.</text>
</comment>
<dbReference type="InterPro" id="IPR032466">
    <property type="entry name" value="Metal_Hydrolase"/>
</dbReference>
<dbReference type="InterPro" id="IPR018228">
    <property type="entry name" value="DNase_TatD-rel_CS"/>
</dbReference>
<proteinExistence type="inferred from homology"/>
<evidence type="ECO:0000256" key="6">
    <source>
        <dbReference type="ARBA" id="ARBA00045223"/>
    </source>
</evidence>
<dbReference type="EMBL" id="JARKIK010000012">
    <property type="protein sequence ID" value="KAK8748393.1"/>
    <property type="molecule type" value="Genomic_DNA"/>
</dbReference>
<dbReference type="AlphaFoldDB" id="A0AAW0XV21"/>
<dbReference type="PANTHER" id="PTHR10060">
    <property type="entry name" value="TATD FAMILY DEOXYRIBONUCLEASE"/>
    <property type="match status" value="1"/>
</dbReference>
<gene>
    <name evidence="8" type="ORF">OTU49_016120</name>
</gene>
<evidence type="ECO:0000256" key="2">
    <source>
        <dbReference type="ARBA" id="ARBA00022722"/>
    </source>
</evidence>
<dbReference type="GO" id="GO:0005829">
    <property type="term" value="C:cytosol"/>
    <property type="evidence" value="ECO:0007669"/>
    <property type="project" value="TreeGrafter"/>
</dbReference>
<dbReference type="PIRSF" id="PIRSF005902">
    <property type="entry name" value="DNase_TatD"/>
    <property type="match status" value="1"/>
</dbReference>
<comment type="similarity">
    <text evidence="1">Belongs to the metallo-dependent hydrolases superfamily. TatD-type hydrolase family.</text>
</comment>
<evidence type="ECO:0000313" key="8">
    <source>
        <dbReference type="EMBL" id="KAK8748393.1"/>
    </source>
</evidence>
<dbReference type="Pfam" id="PF01026">
    <property type="entry name" value="TatD_DNase"/>
    <property type="match status" value="1"/>
</dbReference>
<evidence type="ECO:0000256" key="1">
    <source>
        <dbReference type="ARBA" id="ARBA00009275"/>
    </source>
</evidence>
<dbReference type="CDD" id="cd01310">
    <property type="entry name" value="TatD_DNAse"/>
    <property type="match status" value="1"/>
</dbReference>
<dbReference type="PANTHER" id="PTHR10060:SF15">
    <property type="entry name" value="DEOXYRIBONUCLEASE TATDN1"/>
    <property type="match status" value="1"/>
</dbReference>
<accession>A0AAW0XV21</accession>
<feature type="binding site" evidence="7">
    <location>
        <position position="157"/>
    </location>
    <ligand>
        <name>a divalent metal cation</name>
        <dbReference type="ChEBI" id="CHEBI:60240"/>
        <label>2</label>
    </ligand>
</feature>
<name>A0AAW0XV21_CHEQU</name>
<keyword evidence="4" id="KW-0378">Hydrolase</keyword>
<dbReference type="InterPro" id="IPR050891">
    <property type="entry name" value="TatD-type_Hydrolase"/>
</dbReference>
<keyword evidence="9" id="KW-1185">Reference proteome</keyword>
<comment type="function">
    <text evidence="6">Deoxyribonuclease which catalyzes (in vitro) the decatenation of kinetoplast DNA, which are circular DNA catenated to each other, producing linear DNA molecules. Plays an important role in chromosomal segregation and cell cycle progression during eye development probably via its DNA decatenation activity.</text>
</comment>
<keyword evidence="3 7" id="KW-0479">Metal-binding</keyword>
<keyword evidence="2" id="KW-0540">Nuclease</keyword>
<feature type="binding site" evidence="7">
    <location>
        <position position="182"/>
    </location>
    <ligand>
        <name>a divalent metal cation</name>
        <dbReference type="ChEBI" id="CHEBI:60240"/>
        <label>2</label>
    </ligand>
</feature>
<evidence type="ECO:0000313" key="9">
    <source>
        <dbReference type="Proteomes" id="UP001445076"/>
    </source>
</evidence>
<dbReference type="SUPFAM" id="SSF51556">
    <property type="entry name" value="Metallo-dependent hydrolases"/>
    <property type="match status" value="1"/>
</dbReference>
<evidence type="ECO:0000256" key="4">
    <source>
        <dbReference type="ARBA" id="ARBA00022801"/>
    </source>
</evidence>
<dbReference type="PROSITE" id="PS01091">
    <property type="entry name" value="TATD_3"/>
    <property type="match status" value="1"/>
</dbReference>